<dbReference type="AlphaFoldDB" id="A0A3B0XE03"/>
<sequence length="135" mass="15590">MKYHFKTLFNVKQYAKLVLALFVLSVINMAIQVPVHAAMKQEMVVSHQMTNMPADNMQECDCPPTLCASVSALDDQRLETLQSVSVDYLINFYVVYASHIEDAHHQYSATQFAYHEWQYRKIIPHPSSFNTILHI</sequence>
<protein>
    <submittedName>
        <fullName evidence="1">Uncharacterized protein</fullName>
    </submittedName>
</protein>
<organism evidence="1">
    <name type="scientific">hydrothermal vent metagenome</name>
    <dbReference type="NCBI Taxonomy" id="652676"/>
    <lineage>
        <taxon>unclassified sequences</taxon>
        <taxon>metagenomes</taxon>
        <taxon>ecological metagenomes</taxon>
    </lineage>
</organism>
<accession>A0A3B0XE03</accession>
<name>A0A3B0XE03_9ZZZZ</name>
<proteinExistence type="predicted"/>
<dbReference type="EMBL" id="UOFH01000229">
    <property type="protein sequence ID" value="VAW62820.1"/>
    <property type="molecule type" value="Genomic_DNA"/>
</dbReference>
<reference evidence="1" key="1">
    <citation type="submission" date="2018-06" db="EMBL/GenBank/DDBJ databases">
        <authorList>
            <person name="Zhirakovskaya E."/>
        </authorList>
    </citation>
    <scope>NUCLEOTIDE SEQUENCE</scope>
</reference>
<evidence type="ECO:0000313" key="1">
    <source>
        <dbReference type="EMBL" id="VAW62820.1"/>
    </source>
</evidence>
<gene>
    <name evidence="1" type="ORF">MNBD_GAMMA08-2009</name>
</gene>